<dbReference type="EMBL" id="CM003604">
    <property type="protein sequence ID" value="KYP72190.1"/>
    <property type="molecule type" value="Genomic_DNA"/>
</dbReference>
<proteinExistence type="predicted"/>
<organism evidence="3 4">
    <name type="scientific">Cajanus cajan</name>
    <name type="common">Pigeon pea</name>
    <name type="synonym">Cajanus indicus</name>
    <dbReference type="NCBI Taxonomy" id="3821"/>
    <lineage>
        <taxon>Eukaryota</taxon>
        <taxon>Viridiplantae</taxon>
        <taxon>Streptophyta</taxon>
        <taxon>Embryophyta</taxon>
        <taxon>Tracheophyta</taxon>
        <taxon>Spermatophyta</taxon>
        <taxon>Magnoliopsida</taxon>
        <taxon>eudicotyledons</taxon>
        <taxon>Gunneridae</taxon>
        <taxon>Pentapetalae</taxon>
        <taxon>rosids</taxon>
        <taxon>fabids</taxon>
        <taxon>Fabales</taxon>
        <taxon>Fabaceae</taxon>
        <taxon>Papilionoideae</taxon>
        <taxon>50 kb inversion clade</taxon>
        <taxon>NPAAA clade</taxon>
        <taxon>indigoferoid/millettioid clade</taxon>
        <taxon>Phaseoleae</taxon>
        <taxon>Cajanus</taxon>
    </lineage>
</organism>
<name>A0A151TYR5_CAJCA</name>
<protein>
    <submittedName>
        <fullName evidence="3">Ribonuclease H protein At1g65750 family</fullName>
    </submittedName>
</protein>
<feature type="non-terminal residue" evidence="3">
    <location>
        <position position="1"/>
    </location>
</feature>
<evidence type="ECO:0000313" key="3">
    <source>
        <dbReference type="EMBL" id="KYP72190.1"/>
    </source>
</evidence>
<dbReference type="InterPro" id="IPR026960">
    <property type="entry name" value="RVT-Znf"/>
</dbReference>
<keyword evidence="1" id="KW-1133">Transmembrane helix</keyword>
<reference evidence="3 4" key="1">
    <citation type="journal article" date="2012" name="Nat. Biotechnol.">
        <title>Draft genome sequence of pigeonpea (Cajanus cajan), an orphan legume crop of resource-poor farmers.</title>
        <authorList>
            <person name="Varshney R.K."/>
            <person name="Chen W."/>
            <person name="Li Y."/>
            <person name="Bharti A.K."/>
            <person name="Saxena R.K."/>
            <person name="Schlueter J.A."/>
            <person name="Donoghue M.T."/>
            <person name="Azam S."/>
            <person name="Fan G."/>
            <person name="Whaley A.M."/>
            <person name="Farmer A.D."/>
            <person name="Sheridan J."/>
            <person name="Iwata A."/>
            <person name="Tuteja R."/>
            <person name="Penmetsa R.V."/>
            <person name="Wu W."/>
            <person name="Upadhyaya H.D."/>
            <person name="Yang S.P."/>
            <person name="Shah T."/>
            <person name="Saxena K.B."/>
            <person name="Michael T."/>
            <person name="McCombie W.R."/>
            <person name="Yang B."/>
            <person name="Zhang G."/>
            <person name="Yang H."/>
            <person name="Wang J."/>
            <person name="Spillane C."/>
            <person name="Cook D.R."/>
            <person name="May G.D."/>
            <person name="Xu X."/>
            <person name="Jackson S.A."/>
        </authorList>
    </citation>
    <scope>NUCLEOTIDE SEQUENCE [LARGE SCALE GENOMIC DNA]</scope>
    <source>
        <strain evidence="4">cv. Asha</strain>
    </source>
</reference>
<sequence length="315" mass="37504">LHCKLSNIPFQYLGISIGENPRRCTTWQPIIRKFSKKLSSWRARTLSIAGRVCLINVVLTSLPLYFMSFYRMLRLVVKQLTKLQRNFLWGAKKDEAKMAWVSWNKITMPKEEGGLGIKRLDLFNDALLAKWRMLLWWQDIMLASRGENNNNWFMDAVTWKIGDGKRTRFWEWELDGDGIFTVKSAYKKFTFVVWRIKIPPKVQIFTWRLFLNALPTKDQLMNRNVAVHIDQRLCPFCNEEPETIQHVFFTCTYVDKVWKKWIQLMRSPTPLCHNAFSNFSAPPSIISSKVQTERWWVLWVAMCWCTWKMRNQCVF</sequence>
<keyword evidence="4" id="KW-1185">Reference proteome</keyword>
<dbReference type="Pfam" id="PF13966">
    <property type="entry name" value="zf-RVT"/>
    <property type="match status" value="1"/>
</dbReference>
<dbReference type="Gramene" id="C.cajan_04656.t">
    <property type="protein sequence ID" value="C.cajan_04656.t"/>
    <property type="gene ID" value="C.cajan_04656"/>
</dbReference>
<gene>
    <name evidence="3" type="ORF">KK1_004776</name>
</gene>
<dbReference type="Proteomes" id="UP000075243">
    <property type="component" value="Chromosome 2"/>
</dbReference>
<keyword evidence="1" id="KW-0812">Transmembrane</keyword>
<accession>A0A151TYR5</accession>
<evidence type="ECO:0000259" key="2">
    <source>
        <dbReference type="Pfam" id="PF13966"/>
    </source>
</evidence>
<feature type="domain" description="Reverse transcriptase zinc-binding" evidence="2">
    <location>
        <begin position="187"/>
        <end position="258"/>
    </location>
</feature>
<dbReference type="PANTHER" id="PTHR33116:SF78">
    <property type="entry name" value="OS12G0587133 PROTEIN"/>
    <property type="match status" value="1"/>
</dbReference>
<evidence type="ECO:0000313" key="4">
    <source>
        <dbReference type="Proteomes" id="UP000075243"/>
    </source>
</evidence>
<keyword evidence="1" id="KW-0472">Membrane</keyword>
<dbReference type="PANTHER" id="PTHR33116">
    <property type="entry name" value="REVERSE TRANSCRIPTASE ZINC-BINDING DOMAIN-CONTAINING PROTEIN-RELATED-RELATED"/>
    <property type="match status" value="1"/>
</dbReference>
<dbReference type="AlphaFoldDB" id="A0A151TYR5"/>
<feature type="transmembrane region" description="Helical" evidence="1">
    <location>
        <begin position="48"/>
        <end position="70"/>
    </location>
</feature>
<dbReference type="OMA" id="ATWHRRE"/>
<evidence type="ECO:0000256" key="1">
    <source>
        <dbReference type="SAM" id="Phobius"/>
    </source>
</evidence>